<accession>A0A7C9ESA6</accession>
<proteinExistence type="predicted"/>
<protein>
    <submittedName>
        <fullName evidence="1">Uncharacterized protein</fullName>
    </submittedName>
</protein>
<organism evidence="1">
    <name type="scientific">Opuntia streptacantha</name>
    <name type="common">Prickly pear cactus</name>
    <name type="synonym">Opuntia cardona</name>
    <dbReference type="NCBI Taxonomy" id="393608"/>
    <lineage>
        <taxon>Eukaryota</taxon>
        <taxon>Viridiplantae</taxon>
        <taxon>Streptophyta</taxon>
        <taxon>Embryophyta</taxon>
        <taxon>Tracheophyta</taxon>
        <taxon>Spermatophyta</taxon>
        <taxon>Magnoliopsida</taxon>
        <taxon>eudicotyledons</taxon>
        <taxon>Gunneridae</taxon>
        <taxon>Pentapetalae</taxon>
        <taxon>Caryophyllales</taxon>
        <taxon>Cactineae</taxon>
        <taxon>Cactaceae</taxon>
        <taxon>Opuntioideae</taxon>
        <taxon>Opuntia</taxon>
    </lineage>
</organism>
<reference evidence="1" key="2">
    <citation type="submission" date="2020-07" db="EMBL/GenBank/DDBJ databases">
        <authorList>
            <person name="Vera ALvarez R."/>
            <person name="Arias-Moreno D.M."/>
            <person name="Jimenez-Jacinto V."/>
            <person name="Jimenez-Bremont J.F."/>
            <person name="Swaminathan K."/>
            <person name="Moose S.P."/>
            <person name="Guerrero-Gonzalez M.L."/>
            <person name="Marino-Ramirez L."/>
            <person name="Landsman D."/>
            <person name="Rodriguez-Kessler M."/>
            <person name="Delgado-Sanchez P."/>
        </authorList>
    </citation>
    <scope>NUCLEOTIDE SEQUENCE</scope>
    <source>
        <tissue evidence="1">Cladode</tissue>
    </source>
</reference>
<dbReference type="EMBL" id="GISG01265911">
    <property type="protein sequence ID" value="MBA4675100.1"/>
    <property type="molecule type" value="Transcribed_RNA"/>
</dbReference>
<reference evidence="1" key="1">
    <citation type="journal article" date="2013" name="J. Plant Res.">
        <title>Effect of fungi and light on seed germination of three Opuntia species from semiarid lands of central Mexico.</title>
        <authorList>
            <person name="Delgado-Sanchez P."/>
            <person name="Jimenez-Bremont J.F."/>
            <person name="Guerrero-Gonzalez Mde L."/>
            <person name="Flores J."/>
        </authorList>
    </citation>
    <scope>NUCLEOTIDE SEQUENCE</scope>
    <source>
        <tissue evidence="1">Cladode</tissue>
    </source>
</reference>
<evidence type="ECO:0000313" key="1">
    <source>
        <dbReference type="EMBL" id="MBA4675100.1"/>
    </source>
</evidence>
<dbReference type="AlphaFoldDB" id="A0A7C9ESA6"/>
<name>A0A7C9ESA6_OPUST</name>
<sequence>MPCWDILVCQASRDIKHNNGTLTMNVISIPKSTKLLLSCCIPAVESDLPTVSVEIQRMDFNTNGGLIFLFKFTRKMPFNECCFPCASITDKNKLEAGVINSLLVRQSHFEQIERAIKKSA</sequence>